<protein>
    <submittedName>
        <fullName evidence="1">Ankyrin repeat domain containing protein</fullName>
    </submittedName>
</protein>
<dbReference type="InterPro" id="IPR036770">
    <property type="entry name" value="Ankyrin_rpt-contain_sf"/>
</dbReference>
<dbReference type="KEGG" id="vg:36841654"/>
<name>A0A2U7UFE1_9VIRU</name>
<dbReference type="Gene3D" id="1.25.40.20">
    <property type="entry name" value="Ankyrin repeat-containing domain"/>
    <property type="match status" value="1"/>
</dbReference>
<proteinExistence type="predicted"/>
<dbReference type="SUPFAM" id="SSF48403">
    <property type="entry name" value="Ankyrin repeat"/>
    <property type="match status" value="1"/>
</dbReference>
<reference evidence="1" key="1">
    <citation type="journal article" date="2018" name="Nat. Commun.">
        <title>Diversity and evolution of the emerging Pandoraviridae family.</title>
        <authorList>
            <person name="Legendre M."/>
            <person name="Fabre E."/>
            <person name="Poirot O."/>
            <person name="Jeudy S."/>
            <person name="Lartigue A."/>
            <person name="Alempic J.M."/>
            <person name="Beucher L."/>
            <person name="Philippe N."/>
            <person name="Bertaux L."/>
            <person name="Christo-Foroux E."/>
            <person name="Labadie K."/>
            <person name="Coute Y."/>
            <person name="Abergel C."/>
            <person name="Claverie J.M."/>
        </authorList>
    </citation>
    <scope>NUCLEOTIDE SEQUENCE [LARGE SCALE GENOMIC DNA]</scope>
    <source>
        <strain evidence="1">Macleodensis</strain>
    </source>
</reference>
<dbReference type="Proteomes" id="UP000249758">
    <property type="component" value="Segment"/>
</dbReference>
<accession>A0A2U7UFE1</accession>
<gene>
    <name evidence="1" type="ORF">pmac_cds_511</name>
</gene>
<dbReference type="GeneID" id="36841654"/>
<sequence>MDQQGQDEPAPIALAPPEILLCVLDHVSDRDFCAARKAHRIFRVASDRAVRRRRERHWLRTSPERACAAGRTDIVEFLWRRKRIPRTFDMWRAALTAGDPVLIKIAREQDPCEVKLDSVRKTAVQDDAHRLFFQLFDHPIEFLEPTIDRIMQYRATRIFMSLLGVAVRVRPRRWARLAVQWGYIDGLGILLDRYPWIPLGSIANAAMGQARDPTETLCLVREKDPLFPWPCILFKAVQSKSTRVVEFVCSRGHVQRPDLQAALDKAAAFDNVDIVELLCRQPAAQHLDLNSALTIAARSGCDGVVAFLCDQPTARPLDLQTAFVEAARFGQRRLVSLLGKRRPPLALQAAADVADEMYRGTAALYAIANVYRARTNPRSTLFCPAEPQLVLNWQARLERAVACGILMHVTIIVALAEDRVDLGAALELATSPRVADFLAKRMRIRVGSRAAIDTHAD</sequence>
<evidence type="ECO:0000313" key="1">
    <source>
        <dbReference type="EMBL" id="AVK77199.1"/>
    </source>
</evidence>
<dbReference type="RefSeq" id="YP_009481195.1">
    <property type="nucleotide sequence ID" value="NC_037665.1"/>
</dbReference>
<organism evidence="1">
    <name type="scientific">Pandoravirus macleodensis</name>
    <dbReference type="NCBI Taxonomy" id="2107707"/>
    <lineage>
        <taxon>Viruses</taxon>
        <taxon>Pandoravirus</taxon>
    </lineage>
</organism>
<dbReference type="EMBL" id="MG011691">
    <property type="protein sequence ID" value="AVK77199.1"/>
    <property type="molecule type" value="Genomic_DNA"/>
</dbReference>